<dbReference type="SUPFAM" id="SSF48452">
    <property type="entry name" value="TPR-like"/>
    <property type="match status" value="1"/>
</dbReference>
<dbReference type="Pfam" id="PF23914">
    <property type="entry name" value="TPR_CcmH_CycH"/>
    <property type="match status" value="1"/>
</dbReference>
<evidence type="ECO:0000313" key="8">
    <source>
        <dbReference type="Proteomes" id="UP000319148"/>
    </source>
</evidence>
<feature type="repeat" description="TPR" evidence="5">
    <location>
        <begin position="328"/>
        <end position="361"/>
    </location>
</feature>
<dbReference type="InterPro" id="IPR011990">
    <property type="entry name" value="TPR-like_helical_dom_sf"/>
</dbReference>
<dbReference type="AlphaFoldDB" id="A0A501PM46"/>
<evidence type="ECO:0000256" key="1">
    <source>
        <dbReference type="ARBA" id="ARBA00004196"/>
    </source>
</evidence>
<dbReference type="Pfam" id="PF07719">
    <property type="entry name" value="TPR_2"/>
    <property type="match status" value="1"/>
</dbReference>
<evidence type="ECO:0000313" key="7">
    <source>
        <dbReference type="EMBL" id="TPD61580.1"/>
    </source>
</evidence>
<dbReference type="RefSeq" id="WP_139939044.1">
    <property type="nucleotide sequence ID" value="NZ_JBHSYP010000003.1"/>
</dbReference>
<evidence type="ECO:0000256" key="3">
    <source>
        <dbReference type="ARBA" id="ARBA00022748"/>
    </source>
</evidence>
<organism evidence="7 8">
    <name type="scientific">Emcibacter nanhaiensis</name>
    <dbReference type="NCBI Taxonomy" id="1505037"/>
    <lineage>
        <taxon>Bacteria</taxon>
        <taxon>Pseudomonadati</taxon>
        <taxon>Pseudomonadota</taxon>
        <taxon>Alphaproteobacteria</taxon>
        <taxon>Emcibacterales</taxon>
        <taxon>Emcibacteraceae</taxon>
        <taxon>Emcibacter</taxon>
    </lineage>
</organism>
<dbReference type="InterPro" id="IPR019734">
    <property type="entry name" value="TPR_rpt"/>
</dbReference>
<keyword evidence="2" id="KW-0677">Repeat</keyword>
<evidence type="ECO:0000256" key="2">
    <source>
        <dbReference type="ARBA" id="ARBA00022737"/>
    </source>
</evidence>
<dbReference type="GO" id="GO:0005886">
    <property type="term" value="C:plasma membrane"/>
    <property type="evidence" value="ECO:0007669"/>
    <property type="project" value="TreeGrafter"/>
</dbReference>
<dbReference type="PANTHER" id="PTHR47870">
    <property type="entry name" value="CYTOCHROME C-TYPE BIOGENESIS PROTEIN CCMH"/>
    <property type="match status" value="1"/>
</dbReference>
<dbReference type="EMBL" id="VFIY01000005">
    <property type="protein sequence ID" value="TPD61580.1"/>
    <property type="molecule type" value="Genomic_DNA"/>
</dbReference>
<dbReference type="InterPro" id="IPR056413">
    <property type="entry name" value="TPR_CcmH_CycH"/>
</dbReference>
<dbReference type="PROSITE" id="PS50005">
    <property type="entry name" value="TPR"/>
    <property type="match status" value="2"/>
</dbReference>
<evidence type="ECO:0000256" key="5">
    <source>
        <dbReference type="PROSITE-ProRule" id="PRU00339"/>
    </source>
</evidence>
<protein>
    <submittedName>
        <fullName evidence="7">C-type cytochrome biogenesis protein CcmI</fullName>
    </submittedName>
</protein>
<dbReference type="PANTHER" id="PTHR47870:SF1">
    <property type="entry name" value="CYTOCHROME C-TYPE BIOGENESIS PROTEIN CCMH"/>
    <property type="match status" value="1"/>
</dbReference>
<evidence type="ECO:0000256" key="4">
    <source>
        <dbReference type="ARBA" id="ARBA00022803"/>
    </source>
</evidence>
<keyword evidence="8" id="KW-1185">Reference proteome</keyword>
<gene>
    <name evidence="7" type="primary">ccmI</name>
    <name evidence="7" type="ORF">FIV46_05055</name>
</gene>
<sequence>MMYWAIMAVLLFLALAVVLVPLLRSGKRQRDEHPDVAVYKAQLAELEEDIAQGRLSAEEAETARLEIQRRLLKAADRQEVGTAPVTSLTGKLIMIAGLVLACSALYLETGTPGMPDFPKELEQAAGEDEDRQKLLEFVDRIKARLKEDPDSKVGWMALGQFENRLGHFPQSAAAFERAWELDPDNFELMIMYMESLIVLSDGKMSPAALLMLEKALAKNPDHPGVQYYVALLDYQSGKKKEALARWQAIVDQSPPDAPWTRQINQVIAMTRQELGLEANGEQAAPVAPNVDQEQMQVVQDMSPEEQQQMIRSMVQRLADRLEENPENGPGWQRLAKAYQVLGEREQAIDAYKKALIYSPESDKPALEKELEKLENSK</sequence>
<proteinExistence type="predicted"/>
<feature type="domain" description="Cytochrome c-type biogenesis protein H TPR" evidence="6">
    <location>
        <begin position="114"/>
        <end position="258"/>
    </location>
</feature>
<dbReference type="Proteomes" id="UP000319148">
    <property type="component" value="Unassembled WGS sequence"/>
</dbReference>
<dbReference type="OrthoDB" id="9815847at2"/>
<feature type="repeat" description="TPR" evidence="5">
    <location>
        <begin position="152"/>
        <end position="185"/>
    </location>
</feature>
<dbReference type="InterPro" id="IPR051263">
    <property type="entry name" value="C-type_cytochrome_biogenesis"/>
</dbReference>
<keyword evidence="4 5" id="KW-0802">TPR repeat</keyword>
<dbReference type="GO" id="GO:0030313">
    <property type="term" value="C:cell envelope"/>
    <property type="evidence" value="ECO:0007669"/>
    <property type="project" value="UniProtKB-SubCell"/>
</dbReference>
<dbReference type="SMART" id="SM00028">
    <property type="entry name" value="TPR"/>
    <property type="match status" value="2"/>
</dbReference>
<comment type="caution">
    <text evidence="7">The sequence shown here is derived from an EMBL/GenBank/DDBJ whole genome shotgun (WGS) entry which is preliminary data.</text>
</comment>
<evidence type="ECO:0000259" key="6">
    <source>
        <dbReference type="Pfam" id="PF23914"/>
    </source>
</evidence>
<keyword evidence="3" id="KW-0201">Cytochrome c-type biogenesis</keyword>
<dbReference type="InterPro" id="IPR013105">
    <property type="entry name" value="TPR_2"/>
</dbReference>
<dbReference type="InterPro" id="IPR017560">
    <property type="entry name" value="Cyt_c_biogenesis_CcmI"/>
</dbReference>
<comment type="subcellular location">
    <subcellularLocation>
        <location evidence="1">Cell envelope</location>
    </subcellularLocation>
</comment>
<dbReference type="Gene3D" id="1.25.40.10">
    <property type="entry name" value="Tetratricopeptide repeat domain"/>
    <property type="match status" value="2"/>
</dbReference>
<dbReference type="GO" id="GO:0017004">
    <property type="term" value="P:cytochrome complex assembly"/>
    <property type="evidence" value="ECO:0007669"/>
    <property type="project" value="UniProtKB-KW"/>
</dbReference>
<name>A0A501PM46_9PROT</name>
<dbReference type="NCBIfam" id="TIGR03142">
    <property type="entry name" value="cytochro_ccmI"/>
    <property type="match status" value="1"/>
</dbReference>
<reference evidence="8" key="1">
    <citation type="submission" date="2019-06" db="EMBL/GenBank/DDBJ databases">
        <title>The complete genome of Emcibacter congregatus ZYLT.</title>
        <authorList>
            <person name="Zhao Z."/>
        </authorList>
    </citation>
    <scope>NUCLEOTIDE SEQUENCE [LARGE SCALE GENOMIC DNA]</scope>
    <source>
        <strain evidence="8">MCCC 1A06723</strain>
    </source>
</reference>
<accession>A0A501PM46</accession>